<dbReference type="EnsemblProtists" id="PYU1_T011850">
    <property type="protein sequence ID" value="PYU1_T011850"/>
    <property type="gene ID" value="PYU1_G011824"/>
</dbReference>
<dbReference type="HOGENOM" id="CLU_822534_0_0_1"/>
<dbReference type="eggNOG" id="ENOG502RW07">
    <property type="taxonomic scope" value="Eukaryota"/>
</dbReference>
<feature type="transmembrane region" description="Helical" evidence="1">
    <location>
        <begin position="97"/>
        <end position="119"/>
    </location>
</feature>
<keyword evidence="1" id="KW-0472">Membrane</keyword>
<dbReference type="InParanoid" id="K3X3Q1"/>
<proteinExistence type="predicted"/>
<protein>
    <submittedName>
        <fullName evidence="2">Uncharacterized protein</fullName>
    </submittedName>
</protein>
<dbReference type="AlphaFoldDB" id="K3X3Q1"/>
<dbReference type="VEuPathDB" id="FungiDB:PYU1_G011824"/>
<sequence length="338" mass="36878">MKFDATVLADDELVVLESTLRVQLEVAKHVRLQQVTGAIGAAILTGGFSALLSGPSIICSSVLRKKCRRRHRVCCREMFLRCLAVAPVDKVQYAKRALALSVASGLSCCVLGFALDLMVDEAVLQVLSFFFSMVVEGRVTRGTTAFVHGQAADLVGRQDVFVLNDEPAMLFGGISASSSTHQKQTKRARVKSFIVGKPKQMWKAASWSFSTTEVQSKLRGAQQKCRRSNTSVGFHESSSNGESSDSFAEWALLFSNERSVHYQQQHDHGSGQAQDGPETLFGCRFRTAARGQDGGHAARSLGAEEEHVDLVRSDAFTLFGPPWTRLLHRAAASLMLAK</sequence>
<accession>K3X3Q1</accession>
<feature type="transmembrane region" description="Helical" evidence="1">
    <location>
        <begin position="38"/>
        <end position="63"/>
    </location>
</feature>
<name>K3X3Q1_GLOUD</name>
<keyword evidence="3" id="KW-1185">Reference proteome</keyword>
<reference evidence="3" key="1">
    <citation type="journal article" date="2010" name="Genome Biol.">
        <title>Genome sequence of the necrotrophic plant pathogen Pythium ultimum reveals original pathogenicity mechanisms and effector repertoire.</title>
        <authorList>
            <person name="Levesque C.A."/>
            <person name="Brouwer H."/>
            <person name="Cano L."/>
            <person name="Hamilton J.P."/>
            <person name="Holt C."/>
            <person name="Huitema E."/>
            <person name="Raffaele S."/>
            <person name="Robideau G.P."/>
            <person name="Thines M."/>
            <person name="Win J."/>
            <person name="Zerillo M.M."/>
            <person name="Beakes G.W."/>
            <person name="Boore J.L."/>
            <person name="Busam D."/>
            <person name="Dumas B."/>
            <person name="Ferriera S."/>
            <person name="Fuerstenberg S.I."/>
            <person name="Gachon C.M."/>
            <person name="Gaulin E."/>
            <person name="Govers F."/>
            <person name="Grenville-Briggs L."/>
            <person name="Horner N."/>
            <person name="Hostetler J."/>
            <person name="Jiang R.H."/>
            <person name="Johnson J."/>
            <person name="Krajaejun T."/>
            <person name="Lin H."/>
            <person name="Meijer H.J."/>
            <person name="Moore B."/>
            <person name="Morris P."/>
            <person name="Phuntmart V."/>
            <person name="Puiu D."/>
            <person name="Shetty J."/>
            <person name="Stajich J.E."/>
            <person name="Tripathy S."/>
            <person name="Wawra S."/>
            <person name="van West P."/>
            <person name="Whitty B.R."/>
            <person name="Coutinho P.M."/>
            <person name="Henrissat B."/>
            <person name="Martin F."/>
            <person name="Thomas P.D."/>
            <person name="Tyler B.M."/>
            <person name="De Vries R.P."/>
            <person name="Kamoun S."/>
            <person name="Yandell M."/>
            <person name="Tisserat N."/>
            <person name="Buell C.R."/>
        </authorList>
    </citation>
    <scope>NUCLEOTIDE SEQUENCE</scope>
    <source>
        <strain evidence="3">DAOM:BR144</strain>
    </source>
</reference>
<evidence type="ECO:0000256" key="1">
    <source>
        <dbReference type="SAM" id="Phobius"/>
    </source>
</evidence>
<evidence type="ECO:0000313" key="2">
    <source>
        <dbReference type="EnsemblProtists" id="PYU1_T011850"/>
    </source>
</evidence>
<dbReference type="EMBL" id="GL376637">
    <property type="status" value="NOT_ANNOTATED_CDS"/>
    <property type="molecule type" value="Genomic_DNA"/>
</dbReference>
<reference evidence="3" key="2">
    <citation type="submission" date="2010-04" db="EMBL/GenBank/DDBJ databases">
        <authorList>
            <person name="Buell R."/>
            <person name="Hamilton J."/>
            <person name="Hostetler J."/>
        </authorList>
    </citation>
    <scope>NUCLEOTIDE SEQUENCE [LARGE SCALE GENOMIC DNA]</scope>
    <source>
        <strain evidence="3">DAOM:BR144</strain>
    </source>
</reference>
<keyword evidence="1" id="KW-1133">Transmembrane helix</keyword>
<dbReference type="Proteomes" id="UP000019132">
    <property type="component" value="Unassembled WGS sequence"/>
</dbReference>
<reference evidence="2" key="3">
    <citation type="submission" date="2015-02" db="UniProtKB">
        <authorList>
            <consortium name="EnsemblProtists"/>
        </authorList>
    </citation>
    <scope>IDENTIFICATION</scope>
    <source>
        <strain evidence="2">DAOM BR144</strain>
    </source>
</reference>
<evidence type="ECO:0000313" key="3">
    <source>
        <dbReference type="Proteomes" id="UP000019132"/>
    </source>
</evidence>
<organism evidence="2 3">
    <name type="scientific">Globisporangium ultimum (strain ATCC 200006 / CBS 805.95 / DAOM BR144)</name>
    <name type="common">Pythium ultimum</name>
    <dbReference type="NCBI Taxonomy" id="431595"/>
    <lineage>
        <taxon>Eukaryota</taxon>
        <taxon>Sar</taxon>
        <taxon>Stramenopiles</taxon>
        <taxon>Oomycota</taxon>
        <taxon>Peronosporomycetes</taxon>
        <taxon>Pythiales</taxon>
        <taxon>Pythiaceae</taxon>
        <taxon>Globisporangium</taxon>
    </lineage>
</organism>
<keyword evidence="1" id="KW-0812">Transmembrane</keyword>